<accession>A0A8A4TQ37</accession>
<proteinExistence type="predicted"/>
<dbReference type="InterPro" id="IPR000873">
    <property type="entry name" value="AMP-dep_synth/lig_dom"/>
</dbReference>
<dbReference type="Pfam" id="PF23562">
    <property type="entry name" value="AMP-binding_C_3"/>
    <property type="match status" value="1"/>
</dbReference>
<dbReference type="PANTHER" id="PTHR43272">
    <property type="entry name" value="LONG-CHAIN-FATTY-ACID--COA LIGASE"/>
    <property type="match status" value="1"/>
</dbReference>
<keyword evidence="1 5" id="KW-0436">Ligase</keyword>
<dbReference type="InterPro" id="IPR042099">
    <property type="entry name" value="ANL_N_sf"/>
</dbReference>
<dbReference type="KEGG" id="scor:J3U87_06445"/>
<dbReference type="SUPFAM" id="SSF56801">
    <property type="entry name" value="Acetyl-CoA synthetase-like"/>
    <property type="match status" value="1"/>
</dbReference>
<keyword evidence="2" id="KW-0276">Fatty acid metabolism</keyword>
<dbReference type="AlphaFoldDB" id="A0A8A4TQ37"/>
<dbReference type="Pfam" id="PF00501">
    <property type="entry name" value="AMP-binding"/>
    <property type="match status" value="1"/>
</dbReference>
<dbReference type="CDD" id="cd05907">
    <property type="entry name" value="VL_LC_FACS_like"/>
    <property type="match status" value="1"/>
</dbReference>
<name>A0A8A4TQ37_SULCO</name>
<dbReference type="PANTHER" id="PTHR43272:SF32">
    <property type="entry name" value="AMP-DEPENDENT SYNTHETASE_LIGASE DOMAIN-CONTAINING PROTEIN"/>
    <property type="match status" value="1"/>
</dbReference>
<dbReference type="GO" id="GO:0016020">
    <property type="term" value="C:membrane"/>
    <property type="evidence" value="ECO:0007669"/>
    <property type="project" value="TreeGrafter"/>
</dbReference>
<dbReference type="RefSeq" id="WP_237382205.1">
    <property type="nucleotide sequence ID" value="NZ_CP071793.1"/>
</dbReference>
<dbReference type="EMBL" id="CP071793">
    <property type="protein sequence ID" value="QTD52096.1"/>
    <property type="molecule type" value="Genomic_DNA"/>
</dbReference>
<protein>
    <submittedName>
        <fullName evidence="5">Long-chain fatty acid--CoA ligase</fullName>
    </submittedName>
</protein>
<evidence type="ECO:0000313" key="5">
    <source>
        <dbReference type="EMBL" id="QTD52096.1"/>
    </source>
</evidence>
<keyword evidence="3" id="KW-0443">Lipid metabolism</keyword>
<dbReference type="GO" id="GO:0004467">
    <property type="term" value="F:long-chain fatty acid-CoA ligase activity"/>
    <property type="evidence" value="ECO:0007669"/>
    <property type="project" value="TreeGrafter"/>
</dbReference>
<evidence type="ECO:0000256" key="3">
    <source>
        <dbReference type="ARBA" id="ARBA00023098"/>
    </source>
</evidence>
<organism evidence="5 6">
    <name type="scientific">Sulfidibacter corallicola</name>
    <dbReference type="NCBI Taxonomy" id="2818388"/>
    <lineage>
        <taxon>Bacteria</taxon>
        <taxon>Pseudomonadati</taxon>
        <taxon>Acidobacteriota</taxon>
        <taxon>Holophagae</taxon>
        <taxon>Acanthopleuribacterales</taxon>
        <taxon>Acanthopleuribacteraceae</taxon>
        <taxon>Sulfidibacter</taxon>
    </lineage>
</organism>
<keyword evidence="6" id="KW-1185">Reference proteome</keyword>
<evidence type="ECO:0000259" key="4">
    <source>
        <dbReference type="Pfam" id="PF00501"/>
    </source>
</evidence>
<dbReference type="Proteomes" id="UP000663929">
    <property type="component" value="Chromosome"/>
</dbReference>
<sequence length="610" mass="67815">MQPQSIPQLFFDACQQFDKREAVLVKQDGEYAPFSHRFFRQRVDHFARGLIALGLEVGEHVAILAPTRWEWAIADLAIICGGGVVVPVYPTLGPAKIGAILDHAHCVGVVVADASLAEQALSLREQLPNLRFVISMDGADLPEGVHHLPEVEIEGSRHDNEHEMVARWQSKKPEDLLTIVYTSGTQGDQKGVMLTHGNMIANIRSCEPFMNFGPEDICLSHLPLSHVLERMAGYYTMLYRGVTIAYTPTIQTLVEDMEAVRPTVLISVPRVFEKLYARVLRGINTAGFLKRNMANMALGVGREALPYLINGAQLPSWLSRKYRVADRMVFSKIHEKTGGRLKLMVSGGAPLPRKVTELFLGIGFKVIEGYGLTEAAPVLTINRPDKNRPGTVGPPIPEVEIRIAEDGEILARGPNVMPGYYRDQEATRETLMDGWLHTGDIGVIDAEGCLRITDRKKDLIITSGGKNIAPQPLEKAIVLSPLIERAVIIGDQRPFIAAIIVPAWESIGEWAPERGWSTNPQVLVGNQAFRDTIEAEIATHSENFAFYERVRKFQMLPHSLKVETGELTPSLKVVRRVVIERYGKLVEDLYREEEPEPLVPTDEADESLEA</sequence>
<dbReference type="Gene3D" id="3.40.50.12780">
    <property type="entry name" value="N-terminal domain of ligase-like"/>
    <property type="match status" value="1"/>
</dbReference>
<evidence type="ECO:0000313" key="6">
    <source>
        <dbReference type="Proteomes" id="UP000663929"/>
    </source>
</evidence>
<evidence type="ECO:0000256" key="2">
    <source>
        <dbReference type="ARBA" id="ARBA00022832"/>
    </source>
</evidence>
<evidence type="ECO:0000256" key="1">
    <source>
        <dbReference type="ARBA" id="ARBA00022598"/>
    </source>
</evidence>
<reference evidence="5" key="1">
    <citation type="submission" date="2021-03" db="EMBL/GenBank/DDBJ databases">
        <title>Acanthopleuribacteraceae sp. M133.</title>
        <authorList>
            <person name="Wang G."/>
        </authorList>
    </citation>
    <scope>NUCLEOTIDE SEQUENCE</scope>
    <source>
        <strain evidence="5">M133</strain>
    </source>
</reference>
<gene>
    <name evidence="5" type="ORF">J3U87_06445</name>
</gene>
<feature type="domain" description="AMP-dependent synthetase/ligase" evidence="4">
    <location>
        <begin position="11"/>
        <end position="421"/>
    </location>
</feature>